<dbReference type="SMART" id="SM00184">
    <property type="entry name" value="RING"/>
    <property type="match status" value="1"/>
</dbReference>
<dbReference type="InterPro" id="IPR054471">
    <property type="entry name" value="GPIID_WHD"/>
</dbReference>
<feature type="compositionally biased region" description="Acidic residues" evidence="7">
    <location>
        <begin position="279"/>
        <end position="290"/>
    </location>
</feature>
<dbReference type="PROSITE" id="PS00518">
    <property type="entry name" value="ZF_RING_1"/>
    <property type="match status" value="1"/>
</dbReference>
<name>A0A8H5BSH6_9AGAR</name>
<evidence type="ECO:0000313" key="9">
    <source>
        <dbReference type="EMBL" id="KAF5328518.1"/>
    </source>
</evidence>
<organism evidence="9 10">
    <name type="scientific">Ephemerocybe angulata</name>
    <dbReference type="NCBI Taxonomy" id="980116"/>
    <lineage>
        <taxon>Eukaryota</taxon>
        <taxon>Fungi</taxon>
        <taxon>Dikarya</taxon>
        <taxon>Basidiomycota</taxon>
        <taxon>Agaricomycotina</taxon>
        <taxon>Agaricomycetes</taxon>
        <taxon>Agaricomycetidae</taxon>
        <taxon>Agaricales</taxon>
        <taxon>Agaricineae</taxon>
        <taxon>Psathyrellaceae</taxon>
        <taxon>Ephemerocybe</taxon>
    </lineage>
</organism>
<evidence type="ECO:0000256" key="3">
    <source>
        <dbReference type="ARBA" id="ARBA00022771"/>
    </source>
</evidence>
<dbReference type="InterPro" id="IPR018957">
    <property type="entry name" value="Znf_C3HC4_RING-type"/>
</dbReference>
<keyword evidence="1" id="KW-0479">Metal-binding</keyword>
<dbReference type="InterPro" id="IPR017907">
    <property type="entry name" value="Znf_RING_CS"/>
</dbReference>
<dbReference type="InterPro" id="IPR056884">
    <property type="entry name" value="NPHP3-like_N"/>
</dbReference>
<evidence type="ECO:0000256" key="7">
    <source>
        <dbReference type="SAM" id="MobiDB-lite"/>
    </source>
</evidence>
<dbReference type="PROSITE" id="PS50089">
    <property type="entry name" value="ZF_RING_2"/>
    <property type="match status" value="1"/>
</dbReference>
<feature type="compositionally biased region" description="Basic and acidic residues" evidence="7">
    <location>
        <begin position="296"/>
        <end position="308"/>
    </location>
</feature>
<dbReference type="SUPFAM" id="SSF57997">
    <property type="entry name" value="Tropomyosin"/>
    <property type="match status" value="1"/>
</dbReference>
<evidence type="ECO:0000313" key="10">
    <source>
        <dbReference type="Proteomes" id="UP000541558"/>
    </source>
</evidence>
<dbReference type="InterPro" id="IPR013083">
    <property type="entry name" value="Znf_RING/FYVE/PHD"/>
</dbReference>
<accession>A0A8H5BSH6</accession>
<feature type="region of interest" description="Disordered" evidence="7">
    <location>
        <begin position="378"/>
        <end position="408"/>
    </location>
</feature>
<dbReference type="AlphaFoldDB" id="A0A8H5BSH6"/>
<dbReference type="PANTHER" id="PTHR10039">
    <property type="entry name" value="AMELOGENIN"/>
    <property type="match status" value="1"/>
</dbReference>
<feature type="coiled-coil region" evidence="6">
    <location>
        <begin position="94"/>
        <end position="268"/>
    </location>
</feature>
<dbReference type="Proteomes" id="UP000541558">
    <property type="component" value="Unassembled WGS sequence"/>
</dbReference>
<dbReference type="Pfam" id="PF22939">
    <property type="entry name" value="WHD_GPIID"/>
    <property type="match status" value="1"/>
</dbReference>
<evidence type="ECO:0000256" key="5">
    <source>
        <dbReference type="PROSITE-ProRule" id="PRU00175"/>
    </source>
</evidence>
<dbReference type="Pfam" id="PF00097">
    <property type="entry name" value="zf-C3HC4"/>
    <property type="match status" value="1"/>
</dbReference>
<evidence type="ECO:0000256" key="6">
    <source>
        <dbReference type="SAM" id="Coils"/>
    </source>
</evidence>
<feature type="compositionally biased region" description="Basic and acidic residues" evidence="7">
    <location>
        <begin position="315"/>
        <end position="329"/>
    </location>
</feature>
<dbReference type="Gene3D" id="3.30.40.10">
    <property type="entry name" value="Zinc/RING finger domain, C3HC4 (zinc finger)"/>
    <property type="match status" value="1"/>
</dbReference>
<feature type="region of interest" description="Disordered" evidence="7">
    <location>
        <begin position="273"/>
        <end position="345"/>
    </location>
</feature>
<feature type="compositionally biased region" description="Low complexity" evidence="7">
    <location>
        <begin position="396"/>
        <end position="408"/>
    </location>
</feature>
<evidence type="ECO:0000256" key="2">
    <source>
        <dbReference type="ARBA" id="ARBA00022737"/>
    </source>
</evidence>
<evidence type="ECO:0000256" key="1">
    <source>
        <dbReference type="ARBA" id="ARBA00022723"/>
    </source>
</evidence>
<sequence length="984" mass="110895">MPVQDNDHIGECSVCLDEYEEPVCIPCGHVYCKSCIKDVVNQQGGERNVGKCPECRKEFHLFIPDLTHAPAFLEPFLVSPIRRIYAPYAGQGTLNKLNDRIKELEAQLKVSQKKARDANRGLTEADSAYKELETKLKSAVRRKKEAVQSLAVANEDKMQLEARLKAAEKKTKEKRRMLVDARHDYNALHLRLDHADKQTNEANRRLAEAKEVNKELEGKVKRVQRDAAKTKEELSKTKTWKELGDYQFTKLQEQNEELKARICDLEQELRGEVNAGEFAGEEESEDELEYEQASSDDGHNYDEERGRETTGTPDENDRTLNDDPDRTLRDEEEEDDMMSPPPQEVDRKASQILDLLFSPSSHIGSRLRKFGCDPDMLSMDAEYSPPSKKPRISEPSGGLRRSSRTTSLTSRREIREMFKIVLSKAKGEECRMDDLTFTQNPEVRSFSAAGVVRGGGTSDFLEAVPPAAWYALGCLQIDVCRIDTGLSTEEHDYRANTHTGKWFIESTPFRRFCQQKSVTLWVTALPSTAGGGKTFLTSGAVEYIEKEFGAREDLALGIIFIQYDSPRSARDLLGALLCQMVKSNKRAENYAREFYRKRVIENREVECTKEIINELLRGAVSLLDRVFLLVDGLDEAEDPLKSALLELLVSFRVNLLLTSRPLQDVQLFYVPDSITLSVEAHKEDITLFVTERIKSSAKLTTILQGNRDLIARISARIYETCQGMFIFAQLQMDALCYLRTRNAIFESLSKPPSGLNELYRQALDRINSQPGDDAAIAKRVLIWVRHSFKPLYPSELQDAVAASQNPTAFDPGDVVPFSVAASICCGLVTVKERNRVRFTHYTAQEYIDSVVFPEYPRPHSLLAIACINYIRFHLDAIASNSSLDDGGVWEYLSLQKLFAYTCKQWGEHARLARCEDSVDGDQGRIDSTISGFVSYLSKGSSSSASVFGSAEITGSVGELLAYGRVRQIIREHESKRDTRGPPGL</sequence>
<keyword evidence="6" id="KW-0175">Coiled coil</keyword>
<evidence type="ECO:0000259" key="8">
    <source>
        <dbReference type="PROSITE" id="PS50089"/>
    </source>
</evidence>
<dbReference type="InterPro" id="IPR001841">
    <property type="entry name" value="Znf_RING"/>
</dbReference>
<keyword evidence="2" id="KW-0677">Repeat</keyword>
<dbReference type="GO" id="GO:0008270">
    <property type="term" value="F:zinc ion binding"/>
    <property type="evidence" value="ECO:0007669"/>
    <property type="project" value="UniProtKB-KW"/>
</dbReference>
<protein>
    <recommendedName>
        <fullName evidence="8">RING-type domain-containing protein</fullName>
    </recommendedName>
</protein>
<gene>
    <name evidence="9" type="ORF">D9611_014379</name>
</gene>
<proteinExistence type="predicted"/>
<feature type="domain" description="RING-type" evidence="8">
    <location>
        <begin position="12"/>
        <end position="56"/>
    </location>
</feature>
<keyword evidence="10" id="KW-1185">Reference proteome</keyword>
<dbReference type="OrthoDB" id="7464126at2759"/>
<dbReference type="PANTHER" id="PTHR10039:SF15">
    <property type="entry name" value="NACHT DOMAIN-CONTAINING PROTEIN"/>
    <property type="match status" value="1"/>
</dbReference>
<evidence type="ECO:0000256" key="4">
    <source>
        <dbReference type="ARBA" id="ARBA00022833"/>
    </source>
</evidence>
<keyword evidence="4" id="KW-0862">Zinc</keyword>
<keyword evidence="3 5" id="KW-0863">Zinc-finger</keyword>
<dbReference type="EMBL" id="JAACJK010000128">
    <property type="protein sequence ID" value="KAF5328518.1"/>
    <property type="molecule type" value="Genomic_DNA"/>
</dbReference>
<comment type="caution">
    <text evidence="9">The sequence shown here is derived from an EMBL/GenBank/DDBJ whole genome shotgun (WGS) entry which is preliminary data.</text>
</comment>
<dbReference type="SUPFAM" id="SSF57850">
    <property type="entry name" value="RING/U-box"/>
    <property type="match status" value="1"/>
</dbReference>
<dbReference type="Pfam" id="PF24883">
    <property type="entry name" value="NPHP3_N"/>
    <property type="match status" value="1"/>
</dbReference>
<reference evidence="9 10" key="1">
    <citation type="journal article" date="2020" name="ISME J.">
        <title>Uncovering the hidden diversity of litter-decomposition mechanisms in mushroom-forming fungi.</title>
        <authorList>
            <person name="Floudas D."/>
            <person name="Bentzer J."/>
            <person name="Ahren D."/>
            <person name="Johansson T."/>
            <person name="Persson P."/>
            <person name="Tunlid A."/>
        </authorList>
    </citation>
    <scope>NUCLEOTIDE SEQUENCE [LARGE SCALE GENOMIC DNA]</scope>
    <source>
        <strain evidence="9 10">CBS 175.51</strain>
    </source>
</reference>